<dbReference type="InterPro" id="IPR039586">
    <property type="entry name" value="CFAP46"/>
</dbReference>
<dbReference type="AlphaFoldDB" id="A0AAV4C1R3"/>
<dbReference type="Gene3D" id="1.25.40.10">
    <property type="entry name" value="Tetratricopeptide repeat domain"/>
    <property type="match status" value="1"/>
</dbReference>
<dbReference type="PANTHER" id="PTHR15977:SF15">
    <property type="entry name" value="CILIA- AND FLAGELLA-ASSOCIATED PROTEIN 46"/>
    <property type="match status" value="1"/>
</dbReference>
<feature type="region of interest" description="Disordered" evidence="1">
    <location>
        <begin position="905"/>
        <end position="932"/>
    </location>
</feature>
<feature type="compositionally biased region" description="Basic and acidic residues" evidence="1">
    <location>
        <begin position="1187"/>
        <end position="1197"/>
    </location>
</feature>
<accession>A0AAV4C1R3</accession>
<feature type="compositionally biased region" description="Basic and acidic residues" evidence="1">
    <location>
        <begin position="1209"/>
        <end position="1224"/>
    </location>
</feature>
<dbReference type="SUPFAM" id="SSF48452">
    <property type="entry name" value="TPR-like"/>
    <property type="match status" value="1"/>
</dbReference>
<dbReference type="SMART" id="SM00028">
    <property type="entry name" value="TPR"/>
    <property type="match status" value="2"/>
</dbReference>
<comment type="caution">
    <text evidence="2">The sequence shown here is derived from an EMBL/GenBank/DDBJ whole genome shotgun (WGS) entry which is preliminary data.</text>
</comment>
<feature type="region of interest" description="Disordered" evidence="1">
    <location>
        <begin position="1164"/>
        <end position="1227"/>
    </location>
</feature>
<keyword evidence="2" id="KW-0966">Cell projection</keyword>
<dbReference type="InterPro" id="IPR019734">
    <property type="entry name" value="TPR_rpt"/>
</dbReference>
<dbReference type="PANTHER" id="PTHR15977">
    <property type="entry name" value="CILIA- AND FLAGELLA-ASSOCIATED PROTEIN 46"/>
    <property type="match status" value="1"/>
</dbReference>
<organism evidence="2 3">
    <name type="scientific">Plakobranchus ocellatus</name>
    <dbReference type="NCBI Taxonomy" id="259542"/>
    <lineage>
        <taxon>Eukaryota</taxon>
        <taxon>Metazoa</taxon>
        <taxon>Spiralia</taxon>
        <taxon>Lophotrochozoa</taxon>
        <taxon>Mollusca</taxon>
        <taxon>Gastropoda</taxon>
        <taxon>Heterobranchia</taxon>
        <taxon>Euthyneura</taxon>
        <taxon>Panpulmonata</taxon>
        <taxon>Sacoglossa</taxon>
        <taxon>Placobranchoidea</taxon>
        <taxon>Plakobranchidae</taxon>
        <taxon>Plakobranchus</taxon>
    </lineage>
</organism>
<dbReference type="GO" id="GO:0035082">
    <property type="term" value="P:axoneme assembly"/>
    <property type="evidence" value="ECO:0007669"/>
    <property type="project" value="InterPro"/>
</dbReference>
<sequence>MLFFNDLRYHIIIYLRSRDEIANWKEKQLQVAQEEQRVKETLASKNAEAMSRPKAPAKSDLAQEDAKGVLPQVELHLGKVLGSISFRDLWTDTAEVLIRQGQYQRAREYLTEAHVAAEAFSDSALQSKIYLQLARLAFCEAQYGQAIVLCHKAQEVKEADEKFWYETIMLLAKATLKEEYSIKSVRKAKKILVYAINEFSSYADENVNRQNSARFYCSKLETMLVKIHTKSILQGPRELNDPQVLNAVLQSCERYEAVAERLVLLRRWRDAAAVTVEHGRLLRLLATQAAAAEASDKELRRVYYMQTVNAMKQAATLAEKVYVDVHTLSSLAEMQMVSTPVQREFASLNIELGELLTEVLISGGDEQRQRQHIEERKASITRLVEEYVSESPVFQDKERQWMDLCRIAGDEASALFLSVHSLCHRIPKLKARSLVGLGRLLRVVSEHHGSDQPSQWIVYVVEQLKLQLAAEEAEAERAAAAEKAALQMLEEDEKDVEGEKDANANQEIQPDAELAAEDDADDDEEMEMDEVQMRKRAKYIKTIKEKWRQHERSKYFFMCASECLGQAINFCLKNQFLDLAGKAALEMVVLTGQYDSTGASMMLSLYQSCQASLTLENVLTKSQTDPMTSQLAALLHQRRHLLCDDITTNLSNSRIFKDLVTTLHTDWQAWKKMEVPINHLDILKDTPANYNIIILQHSPDKTFLYGAILEKGKGASPSGPGKPKGGDKTNASRAQIFGVATNFRVLLELQARLKAYQKQQQTVLLKREYQRMQAAQREKMLESLEEDYKTEGKEFSEEAKFEEAELEEEFEEILRWMNFYLRPVLEPICQSLGLSANLLGSNLNIAEPGAKDKATKDHITQQNECIILLADPYLMQLPLEASMYLEKVEGVNSVSRDFSLQLLHNRAQDDRQTETDAKDAKGADAKKKAPKEPANFVTRIPGLREAKQKQNKIIPLDRPPQAWQLAVNTNDFRFIVDPYLECAETEPNKPINELNKVLEKYEQQFTPRWLGVPGDDHTPSVGEWEIYLTESTSFIFFGMERLLAYIPPHKISALNIPDCNILFSFDLAETAKSFQRQSKLDVLKTPQALGLESPVESAMLSSLTGIKCLISNQWNCTLAENASRLHTSMSYILQKGKTTGQTVYMLQNPVKVYEEEQAAQKMLEAAAAAKETEPAKDRRKSVASTKGENKSDPKMAESTDGNKGQAKAGEPDPDKDQEEPKDSDMPVVTRAAFNMVCYGMPNLIITQ</sequence>
<evidence type="ECO:0000313" key="3">
    <source>
        <dbReference type="Proteomes" id="UP000735302"/>
    </source>
</evidence>
<feature type="compositionally biased region" description="Acidic residues" evidence="1">
    <location>
        <begin position="514"/>
        <end position="523"/>
    </location>
</feature>
<evidence type="ECO:0000313" key="2">
    <source>
        <dbReference type="EMBL" id="GFO25853.1"/>
    </source>
</evidence>
<gene>
    <name evidence="2" type="ORF">PoB_005235800</name>
</gene>
<dbReference type="InterPro" id="IPR011990">
    <property type="entry name" value="TPR-like_helical_dom_sf"/>
</dbReference>
<keyword evidence="2" id="KW-0282">Flagellum</keyword>
<feature type="compositionally biased region" description="Basic and acidic residues" evidence="1">
    <location>
        <begin position="906"/>
        <end position="931"/>
    </location>
</feature>
<feature type="region of interest" description="Disordered" evidence="1">
    <location>
        <begin position="490"/>
        <end position="523"/>
    </location>
</feature>
<keyword evidence="2" id="KW-0969">Cilium</keyword>
<dbReference type="GO" id="GO:0060294">
    <property type="term" value="P:cilium movement involved in cell motility"/>
    <property type="evidence" value="ECO:0007669"/>
    <property type="project" value="InterPro"/>
</dbReference>
<protein>
    <submittedName>
        <fullName evidence="2">Cilia- and flagella-associated protein 46 isoform x2</fullName>
    </submittedName>
</protein>
<name>A0AAV4C1R3_9GAST</name>
<reference evidence="2 3" key="1">
    <citation type="journal article" date="2021" name="Elife">
        <title>Chloroplast acquisition without the gene transfer in kleptoplastic sea slugs, Plakobranchus ocellatus.</title>
        <authorList>
            <person name="Maeda T."/>
            <person name="Takahashi S."/>
            <person name="Yoshida T."/>
            <person name="Shimamura S."/>
            <person name="Takaki Y."/>
            <person name="Nagai Y."/>
            <person name="Toyoda A."/>
            <person name="Suzuki Y."/>
            <person name="Arimoto A."/>
            <person name="Ishii H."/>
            <person name="Satoh N."/>
            <person name="Nishiyama T."/>
            <person name="Hasebe M."/>
            <person name="Maruyama T."/>
            <person name="Minagawa J."/>
            <person name="Obokata J."/>
            <person name="Shigenobu S."/>
        </authorList>
    </citation>
    <scope>NUCLEOTIDE SEQUENCE [LARGE SCALE GENOMIC DNA]</scope>
</reference>
<dbReference type="Proteomes" id="UP000735302">
    <property type="component" value="Unassembled WGS sequence"/>
</dbReference>
<evidence type="ECO:0000256" key="1">
    <source>
        <dbReference type="SAM" id="MobiDB-lite"/>
    </source>
</evidence>
<dbReference type="EMBL" id="BLXT01005777">
    <property type="protein sequence ID" value="GFO25853.1"/>
    <property type="molecule type" value="Genomic_DNA"/>
</dbReference>
<proteinExistence type="predicted"/>
<keyword evidence="3" id="KW-1185">Reference proteome</keyword>